<name>A0A4Q8APG2_9MICO</name>
<gene>
    <name evidence="2" type="ORF">EV379_2902</name>
</gene>
<sequence>MAGRQIEMLDRRGYVLEFDSDFAGTGDGPGGLDTTQWLPHYLPQWSGREASRARYSIADGLLTLRIDADQPPWSPEYDGTVRVSNLQTGVRSGPVGSGSGQHPFRGDLLVREAQEDELLYTPRYGLIELRARASSDPHSMVALWLIGVESAPEQSAEICVMEIFGSEVHPQGALVGMGVHPFNDPAIVDDFEKVTMAGDATDVHVYSAEWSPRGVRFYIDDALVRETTQSPGYPMQLMLDIFHVPPAGDAAGAGHYPKEFQVDWVRGYAPRS</sequence>
<keyword evidence="3" id="KW-1185">Reference proteome</keyword>
<dbReference type="Gene3D" id="2.60.120.200">
    <property type="match status" value="1"/>
</dbReference>
<dbReference type="Pfam" id="PF00722">
    <property type="entry name" value="Glyco_hydro_16"/>
    <property type="match status" value="1"/>
</dbReference>
<feature type="domain" description="GH16" evidence="1">
    <location>
        <begin position="33"/>
        <end position="272"/>
    </location>
</feature>
<proteinExistence type="predicted"/>
<evidence type="ECO:0000313" key="3">
    <source>
        <dbReference type="Proteomes" id="UP000291483"/>
    </source>
</evidence>
<comment type="caution">
    <text evidence="2">The sequence shown here is derived from an EMBL/GenBank/DDBJ whole genome shotgun (WGS) entry which is preliminary data.</text>
</comment>
<dbReference type="InterPro" id="IPR000757">
    <property type="entry name" value="Beta-glucanase-like"/>
</dbReference>
<dbReference type="AlphaFoldDB" id="A0A4Q8APG2"/>
<evidence type="ECO:0000259" key="1">
    <source>
        <dbReference type="PROSITE" id="PS51762"/>
    </source>
</evidence>
<dbReference type="GO" id="GO:0004553">
    <property type="term" value="F:hydrolase activity, hydrolyzing O-glycosyl compounds"/>
    <property type="evidence" value="ECO:0007669"/>
    <property type="project" value="InterPro"/>
</dbReference>
<dbReference type="Proteomes" id="UP000291483">
    <property type="component" value="Unassembled WGS sequence"/>
</dbReference>
<organism evidence="2 3">
    <name type="scientific">Microterricola gilva</name>
    <dbReference type="NCBI Taxonomy" id="393267"/>
    <lineage>
        <taxon>Bacteria</taxon>
        <taxon>Bacillati</taxon>
        <taxon>Actinomycetota</taxon>
        <taxon>Actinomycetes</taxon>
        <taxon>Micrococcales</taxon>
        <taxon>Microbacteriaceae</taxon>
        <taxon>Microterricola</taxon>
    </lineage>
</organism>
<protein>
    <submittedName>
        <fullName evidence="2">Glycosyl hydrolase family 16</fullName>
    </submittedName>
</protein>
<reference evidence="2 3" key="1">
    <citation type="submission" date="2019-02" db="EMBL/GenBank/DDBJ databases">
        <title>Sequencing the genomes of 1000 actinobacteria strains.</title>
        <authorList>
            <person name="Klenk H.-P."/>
        </authorList>
    </citation>
    <scope>NUCLEOTIDE SEQUENCE [LARGE SCALE GENOMIC DNA]</scope>
    <source>
        <strain evidence="2 3">DSM 18319</strain>
    </source>
</reference>
<evidence type="ECO:0000313" key="2">
    <source>
        <dbReference type="EMBL" id="RZU66544.1"/>
    </source>
</evidence>
<accession>A0A4Q8APG2</accession>
<keyword evidence="2" id="KW-0378">Hydrolase</keyword>
<dbReference type="InterPro" id="IPR013320">
    <property type="entry name" value="ConA-like_dom_sf"/>
</dbReference>
<dbReference type="CDD" id="cd00413">
    <property type="entry name" value="Glyco_hydrolase_16"/>
    <property type="match status" value="1"/>
</dbReference>
<dbReference type="GO" id="GO:0005975">
    <property type="term" value="P:carbohydrate metabolic process"/>
    <property type="evidence" value="ECO:0007669"/>
    <property type="project" value="InterPro"/>
</dbReference>
<dbReference type="SUPFAM" id="SSF49899">
    <property type="entry name" value="Concanavalin A-like lectins/glucanases"/>
    <property type="match status" value="1"/>
</dbReference>
<dbReference type="EMBL" id="SHLC01000001">
    <property type="protein sequence ID" value="RZU66544.1"/>
    <property type="molecule type" value="Genomic_DNA"/>
</dbReference>
<dbReference type="PROSITE" id="PS51762">
    <property type="entry name" value="GH16_2"/>
    <property type="match status" value="1"/>
</dbReference>
<dbReference type="RefSeq" id="WP_207226261.1">
    <property type="nucleotide sequence ID" value="NZ_SHLC01000001.1"/>
</dbReference>